<name>A0A0A9EVK3_ARUDO</name>
<dbReference type="AlphaFoldDB" id="A0A0A9EVK3"/>
<sequence>MTGCHCRFQVIQNGDPPCSHNADILPIAPKGSCILQDRVLVAAVHIHCAGSEKVVLHLFRQS</sequence>
<protein>
    <submittedName>
        <fullName evidence="1">Uncharacterized protein</fullName>
    </submittedName>
</protein>
<reference evidence="1" key="2">
    <citation type="journal article" date="2015" name="Data Brief">
        <title>Shoot transcriptome of the giant reed, Arundo donax.</title>
        <authorList>
            <person name="Barrero R.A."/>
            <person name="Guerrero F.D."/>
            <person name="Moolhuijzen P."/>
            <person name="Goolsby J.A."/>
            <person name="Tidwell J."/>
            <person name="Bellgard S.E."/>
            <person name="Bellgard M.I."/>
        </authorList>
    </citation>
    <scope>NUCLEOTIDE SEQUENCE</scope>
    <source>
        <tissue evidence="1">Shoot tissue taken approximately 20 cm above the soil surface</tissue>
    </source>
</reference>
<organism evidence="1">
    <name type="scientific">Arundo donax</name>
    <name type="common">Giant reed</name>
    <name type="synonym">Donax arundinaceus</name>
    <dbReference type="NCBI Taxonomy" id="35708"/>
    <lineage>
        <taxon>Eukaryota</taxon>
        <taxon>Viridiplantae</taxon>
        <taxon>Streptophyta</taxon>
        <taxon>Embryophyta</taxon>
        <taxon>Tracheophyta</taxon>
        <taxon>Spermatophyta</taxon>
        <taxon>Magnoliopsida</taxon>
        <taxon>Liliopsida</taxon>
        <taxon>Poales</taxon>
        <taxon>Poaceae</taxon>
        <taxon>PACMAD clade</taxon>
        <taxon>Arundinoideae</taxon>
        <taxon>Arundineae</taxon>
        <taxon>Arundo</taxon>
    </lineage>
</organism>
<dbReference type="EMBL" id="GBRH01193111">
    <property type="protein sequence ID" value="JAE04785.1"/>
    <property type="molecule type" value="Transcribed_RNA"/>
</dbReference>
<accession>A0A0A9EVK3</accession>
<evidence type="ECO:0000313" key="1">
    <source>
        <dbReference type="EMBL" id="JAE04785.1"/>
    </source>
</evidence>
<reference evidence="1" key="1">
    <citation type="submission" date="2014-09" db="EMBL/GenBank/DDBJ databases">
        <authorList>
            <person name="Magalhaes I.L.F."/>
            <person name="Oliveira U."/>
            <person name="Santos F.R."/>
            <person name="Vidigal T.H.D.A."/>
            <person name="Brescovit A.D."/>
            <person name="Santos A.J."/>
        </authorList>
    </citation>
    <scope>NUCLEOTIDE SEQUENCE</scope>
    <source>
        <tissue evidence="1">Shoot tissue taken approximately 20 cm above the soil surface</tissue>
    </source>
</reference>
<proteinExistence type="predicted"/>